<evidence type="ECO:0000256" key="1">
    <source>
        <dbReference type="SAM" id="Phobius"/>
    </source>
</evidence>
<gene>
    <name evidence="2" type="ORF">SSYRP_v1c06120</name>
</gene>
<feature type="transmembrane region" description="Helical" evidence="1">
    <location>
        <begin position="147"/>
        <end position="169"/>
    </location>
</feature>
<evidence type="ECO:0000313" key="2">
    <source>
        <dbReference type="EMBL" id="AGM26202.1"/>
    </source>
</evidence>
<dbReference type="OrthoDB" id="9819229at2"/>
<sequence length="296" mass="34678">MLLTFNPFEFNSPDAPILWELYSWQHIIPLIMCLGITFSLYAFPKGYAYLSKTNYFLYSLVGVQILFMIYLRVMQAINLKAYQEAGINWTGILPFDFCALTQIFSIVTVFWKNNKFFSLTIFFPIFASWLSIFIPEGQVQTNPITSIRFWEFFVAHFLSFYIYFYSYLYGKRQFDRKWIKLSAFSLLIYALLMYIVNTSFGTSFIYMGKEITPGPVDFRPWLGTDFGSFVNTMFTIFVMGLGGMTLSYWLLRGLKPFYQDNGQTKLHDSWVYVLINKIKAKKDNVSAVKNSKKVKE</sequence>
<feature type="transmembrane region" description="Helical" evidence="1">
    <location>
        <begin position="22"/>
        <end position="43"/>
    </location>
</feature>
<protein>
    <submittedName>
        <fullName evidence="2">Uncharacterized protein</fullName>
    </submittedName>
</protein>
<name>R4U438_9MOLU</name>
<feature type="transmembrane region" description="Helical" evidence="1">
    <location>
        <begin position="55"/>
        <end position="73"/>
    </location>
</feature>
<keyword evidence="1" id="KW-0812">Transmembrane</keyword>
<accession>R4U438</accession>
<dbReference type="STRING" id="1276229.SSYRP_v1c06120"/>
<proteinExistence type="predicted"/>
<dbReference type="HOGENOM" id="CLU_969456_0_0_14"/>
<organism evidence="2 3">
    <name type="scientific">Spiroplasma syrphidicola EA-1</name>
    <dbReference type="NCBI Taxonomy" id="1276229"/>
    <lineage>
        <taxon>Bacteria</taxon>
        <taxon>Bacillati</taxon>
        <taxon>Mycoplasmatota</taxon>
        <taxon>Mollicutes</taxon>
        <taxon>Entomoplasmatales</taxon>
        <taxon>Spiroplasmataceae</taxon>
        <taxon>Spiroplasma</taxon>
    </lineage>
</organism>
<keyword evidence="3" id="KW-1185">Reference proteome</keyword>
<dbReference type="AlphaFoldDB" id="R4U438"/>
<feature type="transmembrane region" description="Helical" evidence="1">
    <location>
        <begin position="116"/>
        <end position="135"/>
    </location>
</feature>
<dbReference type="KEGG" id="ssyr:SSYRP_v1c06120"/>
<dbReference type="EMBL" id="CP005078">
    <property type="protein sequence ID" value="AGM26202.1"/>
    <property type="molecule type" value="Genomic_DNA"/>
</dbReference>
<evidence type="ECO:0000313" key="3">
    <source>
        <dbReference type="Proteomes" id="UP000013963"/>
    </source>
</evidence>
<dbReference type="Proteomes" id="UP000013963">
    <property type="component" value="Chromosome"/>
</dbReference>
<keyword evidence="1" id="KW-0472">Membrane</keyword>
<feature type="transmembrane region" description="Helical" evidence="1">
    <location>
        <begin position="181"/>
        <end position="206"/>
    </location>
</feature>
<dbReference type="eggNOG" id="COG5522">
    <property type="taxonomic scope" value="Bacteria"/>
</dbReference>
<keyword evidence="1" id="KW-1133">Transmembrane helix</keyword>
<reference evidence="2 3" key="1">
    <citation type="journal article" date="2013" name="Genome Biol. Evol.">
        <title>Complete genomes of two dipteran-associated spiroplasmas provided insights into the origin, dynamics, and impacts of viral invasion in spiroplasma.</title>
        <authorList>
            <person name="Ku C."/>
            <person name="Lo W.S."/>
            <person name="Chen L.L."/>
            <person name="Kuo C.H."/>
        </authorList>
    </citation>
    <scope>NUCLEOTIDE SEQUENCE [LARGE SCALE GENOMIC DNA]</scope>
    <source>
        <strain evidence="2">EA-1</strain>
    </source>
</reference>
<dbReference type="PATRIC" id="fig|1276229.3.peg.607"/>
<dbReference type="RefSeq" id="WP_016340848.1">
    <property type="nucleotide sequence ID" value="NC_021284.1"/>
</dbReference>
<dbReference type="Pfam" id="PF14808">
    <property type="entry name" value="TMEM164"/>
    <property type="match status" value="1"/>
</dbReference>
<feature type="transmembrane region" description="Helical" evidence="1">
    <location>
        <begin position="226"/>
        <end position="251"/>
    </location>
</feature>
<feature type="transmembrane region" description="Helical" evidence="1">
    <location>
        <begin position="93"/>
        <end position="111"/>
    </location>
</feature>